<dbReference type="PROSITE" id="PS50949">
    <property type="entry name" value="HTH_GNTR"/>
    <property type="match status" value="1"/>
</dbReference>
<dbReference type="Proteomes" id="UP000651977">
    <property type="component" value="Unassembled WGS sequence"/>
</dbReference>
<sequence>MIAAQHSIYTLQQFSNQRVIAMSQAATLNGTSDKQNLLSQNLSDTLIEAIVSGQIAQGKKISEPELARHYGVSRGPLREAILKLQGMGLVERVPHVGARVVQLNPQQLIDIYSVREALEGMACRLAASQLSSQQLSELKNLLEHHQQYLQQHQGKAYFEQHGDFDFHYLIIKGSNNQYLVNLLCDELYHLLRMYRYQASKQVSRPERALQEHWAIWQALADRDGELAELLMRRHIARARKAIEQQHQQTFPDQSLEANASTRQPQGVKP</sequence>
<dbReference type="InterPro" id="IPR036388">
    <property type="entry name" value="WH-like_DNA-bd_sf"/>
</dbReference>
<keyword evidence="3" id="KW-0804">Transcription</keyword>
<reference evidence="7" key="1">
    <citation type="journal article" date="2019" name="Int. J. Syst. Evol. Microbiol.">
        <title>The Global Catalogue of Microorganisms (GCM) 10K type strain sequencing project: providing services to taxonomists for standard genome sequencing and annotation.</title>
        <authorList>
            <consortium name="The Broad Institute Genomics Platform"/>
            <consortium name="The Broad Institute Genome Sequencing Center for Infectious Disease"/>
            <person name="Wu L."/>
            <person name="Ma J."/>
        </authorList>
    </citation>
    <scope>NUCLEOTIDE SEQUENCE [LARGE SCALE GENOMIC DNA]</scope>
    <source>
        <strain evidence="7">CGMCC 1.10131</strain>
    </source>
</reference>
<accession>A0ABQ1I2D4</accession>
<dbReference type="PANTHER" id="PTHR43537">
    <property type="entry name" value="TRANSCRIPTIONAL REGULATOR, GNTR FAMILY"/>
    <property type="match status" value="1"/>
</dbReference>
<evidence type="ECO:0000256" key="4">
    <source>
        <dbReference type="SAM" id="MobiDB-lite"/>
    </source>
</evidence>
<keyword evidence="7" id="KW-1185">Reference proteome</keyword>
<evidence type="ECO:0000313" key="6">
    <source>
        <dbReference type="EMBL" id="GGB03290.1"/>
    </source>
</evidence>
<feature type="compositionally biased region" description="Polar residues" evidence="4">
    <location>
        <begin position="244"/>
        <end position="269"/>
    </location>
</feature>
<keyword evidence="1" id="KW-0805">Transcription regulation</keyword>
<dbReference type="InterPro" id="IPR011711">
    <property type="entry name" value="GntR_C"/>
</dbReference>
<gene>
    <name evidence="6" type="ORF">GCM10007414_15810</name>
</gene>
<dbReference type="Pfam" id="PF00392">
    <property type="entry name" value="GntR"/>
    <property type="match status" value="1"/>
</dbReference>
<dbReference type="InterPro" id="IPR008920">
    <property type="entry name" value="TF_FadR/GntR_C"/>
</dbReference>
<feature type="domain" description="HTH gntR-type" evidence="5">
    <location>
        <begin position="36"/>
        <end position="103"/>
    </location>
</feature>
<evidence type="ECO:0000256" key="1">
    <source>
        <dbReference type="ARBA" id="ARBA00023015"/>
    </source>
</evidence>
<proteinExistence type="predicted"/>
<evidence type="ECO:0000256" key="3">
    <source>
        <dbReference type="ARBA" id="ARBA00023163"/>
    </source>
</evidence>
<dbReference type="SMART" id="SM00895">
    <property type="entry name" value="FCD"/>
    <property type="match status" value="1"/>
</dbReference>
<dbReference type="CDD" id="cd07377">
    <property type="entry name" value="WHTH_GntR"/>
    <property type="match status" value="1"/>
</dbReference>
<name>A0ABQ1I2D4_9ALTE</name>
<dbReference type="InterPro" id="IPR036390">
    <property type="entry name" value="WH_DNA-bd_sf"/>
</dbReference>
<dbReference type="SUPFAM" id="SSF46785">
    <property type="entry name" value="Winged helix' DNA-binding domain"/>
    <property type="match status" value="1"/>
</dbReference>
<feature type="region of interest" description="Disordered" evidence="4">
    <location>
        <begin position="242"/>
        <end position="269"/>
    </location>
</feature>
<dbReference type="Gene3D" id="1.10.10.10">
    <property type="entry name" value="Winged helix-like DNA-binding domain superfamily/Winged helix DNA-binding domain"/>
    <property type="match status" value="1"/>
</dbReference>
<dbReference type="Pfam" id="PF07729">
    <property type="entry name" value="FCD"/>
    <property type="match status" value="1"/>
</dbReference>
<organism evidence="6 7">
    <name type="scientific">Agarivorans gilvus</name>
    <dbReference type="NCBI Taxonomy" id="680279"/>
    <lineage>
        <taxon>Bacteria</taxon>
        <taxon>Pseudomonadati</taxon>
        <taxon>Pseudomonadota</taxon>
        <taxon>Gammaproteobacteria</taxon>
        <taxon>Alteromonadales</taxon>
        <taxon>Alteromonadaceae</taxon>
        <taxon>Agarivorans</taxon>
    </lineage>
</organism>
<dbReference type="SMART" id="SM00345">
    <property type="entry name" value="HTH_GNTR"/>
    <property type="match status" value="1"/>
</dbReference>
<dbReference type="PANTHER" id="PTHR43537:SF49">
    <property type="entry name" value="TRANSCRIPTIONAL REGULATORY PROTEIN"/>
    <property type="match status" value="1"/>
</dbReference>
<protein>
    <submittedName>
        <fullName evidence="6">GntR family transcriptional regulator</fullName>
    </submittedName>
</protein>
<dbReference type="InterPro" id="IPR000524">
    <property type="entry name" value="Tscrpt_reg_HTH_GntR"/>
</dbReference>
<evidence type="ECO:0000256" key="2">
    <source>
        <dbReference type="ARBA" id="ARBA00023125"/>
    </source>
</evidence>
<evidence type="ECO:0000313" key="7">
    <source>
        <dbReference type="Proteomes" id="UP000651977"/>
    </source>
</evidence>
<keyword evidence="2" id="KW-0238">DNA-binding</keyword>
<dbReference type="EMBL" id="BMDY01000008">
    <property type="protein sequence ID" value="GGB03290.1"/>
    <property type="molecule type" value="Genomic_DNA"/>
</dbReference>
<dbReference type="SUPFAM" id="SSF48008">
    <property type="entry name" value="GntR ligand-binding domain-like"/>
    <property type="match status" value="1"/>
</dbReference>
<comment type="caution">
    <text evidence="6">The sequence shown here is derived from an EMBL/GenBank/DDBJ whole genome shotgun (WGS) entry which is preliminary data.</text>
</comment>
<dbReference type="Gene3D" id="1.20.120.530">
    <property type="entry name" value="GntR ligand-binding domain-like"/>
    <property type="match status" value="1"/>
</dbReference>
<evidence type="ECO:0000259" key="5">
    <source>
        <dbReference type="PROSITE" id="PS50949"/>
    </source>
</evidence>